<protein>
    <submittedName>
        <fullName evidence="1">Uncharacterized protein</fullName>
    </submittedName>
</protein>
<accession>A0A0E9XT05</accession>
<name>A0A0E9XT05_ANGAN</name>
<organism evidence="1">
    <name type="scientific">Anguilla anguilla</name>
    <name type="common">European freshwater eel</name>
    <name type="synonym">Muraena anguilla</name>
    <dbReference type="NCBI Taxonomy" id="7936"/>
    <lineage>
        <taxon>Eukaryota</taxon>
        <taxon>Metazoa</taxon>
        <taxon>Chordata</taxon>
        <taxon>Craniata</taxon>
        <taxon>Vertebrata</taxon>
        <taxon>Euteleostomi</taxon>
        <taxon>Actinopterygii</taxon>
        <taxon>Neopterygii</taxon>
        <taxon>Teleostei</taxon>
        <taxon>Anguilliformes</taxon>
        <taxon>Anguillidae</taxon>
        <taxon>Anguilla</taxon>
    </lineage>
</organism>
<proteinExistence type="predicted"/>
<dbReference type="EMBL" id="GBXM01003016">
    <property type="protein sequence ID" value="JAI05562.1"/>
    <property type="molecule type" value="Transcribed_RNA"/>
</dbReference>
<dbReference type="AlphaFoldDB" id="A0A0E9XT05"/>
<sequence>MDLCQQKGRLVRGLCPGHPRFIRCLLHPSSGFLKAPGG</sequence>
<reference evidence="1" key="2">
    <citation type="journal article" date="2015" name="Fish Shellfish Immunol.">
        <title>Early steps in the European eel (Anguilla anguilla)-Vibrio vulnificus interaction in the gills: Role of the RtxA13 toxin.</title>
        <authorList>
            <person name="Callol A."/>
            <person name="Pajuelo D."/>
            <person name="Ebbesson L."/>
            <person name="Teles M."/>
            <person name="MacKenzie S."/>
            <person name="Amaro C."/>
        </authorList>
    </citation>
    <scope>NUCLEOTIDE SEQUENCE</scope>
</reference>
<reference evidence="1" key="1">
    <citation type="submission" date="2014-11" db="EMBL/GenBank/DDBJ databases">
        <authorList>
            <person name="Amaro Gonzalez C."/>
        </authorList>
    </citation>
    <scope>NUCLEOTIDE SEQUENCE</scope>
</reference>
<evidence type="ECO:0000313" key="1">
    <source>
        <dbReference type="EMBL" id="JAI05562.1"/>
    </source>
</evidence>